<organism evidence="1 2">
    <name type="scientific">Prevotella nigrescens</name>
    <dbReference type="NCBI Taxonomy" id="28133"/>
    <lineage>
        <taxon>Bacteria</taxon>
        <taxon>Pseudomonadati</taxon>
        <taxon>Bacteroidota</taxon>
        <taxon>Bacteroidia</taxon>
        <taxon>Bacteroidales</taxon>
        <taxon>Prevotellaceae</taxon>
        <taxon>Prevotella</taxon>
    </lineage>
</organism>
<dbReference type="AlphaFoldDB" id="A0A9D6AC52"/>
<sequence length="116" mass="13247">MYYYEMRVVLNEFQKGYALTDGELCACLYDYGARVLLDAKEPVESELPEPINVWLTGASGKGDFEFLDSLGEYKTTKTSIWACNERTRRGDIVIVYCTSPRSHLHSIWRAVIKGLI</sequence>
<comment type="caution">
    <text evidence="1">The sequence shown here is derived from an EMBL/GenBank/DDBJ whole genome shotgun (WGS) entry which is preliminary data.</text>
</comment>
<gene>
    <name evidence="1" type="ORF">HXN55_11490</name>
</gene>
<dbReference type="EMBL" id="JABZTM010000184">
    <property type="protein sequence ID" value="MBF1447977.1"/>
    <property type="molecule type" value="Genomic_DNA"/>
</dbReference>
<reference evidence="1" key="1">
    <citation type="submission" date="2020-04" db="EMBL/GenBank/DDBJ databases">
        <title>Deep metagenomics examines the oral microbiome during advanced dental caries in children, revealing novel taxa and co-occurrences with host molecules.</title>
        <authorList>
            <person name="Baker J.L."/>
            <person name="Morton J.T."/>
            <person name="Dinis M."/>
            <person name="Alvarez R."/>
            <person name="Tran N.C."/>
            <person name="Knight R."/>
            <person name="Edlund A."/>
        </authorList>
    </citation>
    <scope>NUCLEOTIDE SEQUENCE</scope>
    <source>
        <strain evidence="1">JCVI_32_bin.50</strain>
    </source>
</reference>
<evidence type="ECO:0000313" key="1">
    <source>
        <dbReference type="EMBL" id="MBF1447977.1"/>
    </source>
</evidence>
<evidence type="ECO:0000313" key="2">
    <source>
        <dbReference type="Proteomes" id="UP000787419"/>
    </source>
</evidence>
<dbReference type="RefSeq" id="WP_278491237.1">
    <property type="nucleotide sequence ID" value="NZ_JABZTM010000184.1"/>
</dbReference>
<protein>
    <submittedName>
        <fullName evidence="1">Uncharacterized protein</fullName>
    </submittedName>
</protein>
<dbReference type="Proteomes" id="UP000787419">
    <property type="component" value="Unassembled WGS sequence"/>
</dbReference>
<proteinExistence type="predicted"/>
<accession>A0A9D6AC52</accession>
<name>A0A9D6AC52_9BACT</name>